<proteinExistence type="predicted"/>
<dbReference type="HOGENOM" id="CLU_3254479_0_0_4"/>
<comment type="caution">
    <text evidence="1">The sequence shown here is derived from an EMBL/GenBank/DDBJ whole genome shotgun (WGS) entry which is preliminary data.</text>
</comment>
<dbReference type="Proteomes" id="UP000004105">
    <property type="component" value="Unassembled WGS sequence"/>
</dbReference>
<gene>
    <name evidence="1" type="ORF">HMPREF9123_2098</name>
</gene>
<accession>F2BEE2</accession>
<keyword evidence="2" id="KW-1185">Reference proteome</keyword>
<evidence type="ECO:0000313" key="2">
    <source>
        <dbReference type="Proteomes" id="UP000004105"/>
    </source>
</evidence>
<evidence type="ECO:0000313" key="1">
    <source>
        <dbReference type="EMBL" id="EGF10223.1"/>
    </source>
</evidence>
<name>F2BEE2_9NEIS</name>
<dbReference type="EMBL" id="AFAY01000044">
    <property type="protein sequence ID" value="EGF10223.1"/>
    <property type="molecule type" value="Genomic_DNA"/>
</dbReference>
<sequence length="42" mass="4876">MCWFGAEKMPRIIAKFVLQAVPARTGMAFPKAVFFRRPLRHV</sequence>
<dbReference type="AlphaFoldDB" id="F2BEE2"/>
<protein>
    <submittedName>
        <fullName evidence="1">Uncharacterized protein</fullName>
    </submittedName>
</protein>
<organism evidence="1 2">
    <name type="scientific">Neisseria bacilliformis ATCC BAA-1200</name>
    <dbReference type="NCBI Taxonomy" id="888742"/>
    <lineage>
        <taxon>Bacteria</taxon>
        <taxon>Pseudomonadati</taxon>
        <taxon>Pseudomonadota</taxon>
        <taxon>Betaproteobacteria</taxon>
        <taxon>Neisseriales</taxon>
        <taxon>Neisseriaceae</taxon>
        <taxon>Neisseria</taxon>
    </lineage>
</organism>
<reference evidence="1 2" key="1">
    <citation type="submission" date="2011-02" db="EMBL/GenBank/DDBJ databases">
        <authorList>
            <person name="Muzny D."/>
            <person name="Qin X."/>
            <person name="Deng J."/>
            <person name="Jiang H."/>
            <person name="Liu Y."/>
            <person name="Qu J."/>
            <person name="Song X.-Z."/>
            <person name="Zhang L."/>
            <person name="Thornton R."/>
            <person name="Coyle M."/>
            <person name="Francisco L."/>
            <person name="Jackson L."/>
            <person name="Javaid M."/>
            <person name="Korchina V."/>
            <person name="Kovar C."/>
            <person name="Mata R."/>
            <person name="Mathew T."/>
            <person name="Ngo R."/>
            <person name="Nguyen L."/>
            <person name="Nguyen N."/>
            <person name="Okwuonu G."/>
            <person name="Ongeri F."/>
            <person name="Pham C."/>
            <person name="Simmons D."/>
            <person name="Wilczek-Boney K."/>
            <person name="Hale W."/>
            <person name="Jakkamsetti A."/>
            <person name="Pham P."/>
            <person name="Ruth R."/>
            <person name="San Lucas F."/>
            <person name="Warren J."/>
            <person name="Zhang J."/>
            <person name="Zhao Z."/>
            <person name="Zhou C."/>
            <person name="Zhu D."/>
            <person name="Lee S."/>
            <person name="Bess C."/>
            <person name="Blankenburg K."/>
            <person name="Forbes L."/>
            <person name="Fu Q."/>
            <person name="Gubbala S."/>
            <person name="Hirani K."/>
            <person name="Jayaseelan J.C."/>
            <person name="Lara F."/>
            <person name="Munidasa M."/>
            <person name="Palculict T."/>
            <person name="Patil S."/>
            <person name="Pu L.-L."/>
            <person name="Saada N."/>
            <person name="Tang L."/>
            <person name="Weissenberger G."/>
            <person name="Zhu Y."/>
            <person name="Hemphill L."/>
            <person name="Shang Y."/>
            <person name="Youmans B."/>
            <person name="Ayvaz T."/>
            <person name="Ross M."/>
            <person name="Santibanez J."/>
            <person name="Aqrawi P."/>
            <person name="Gross S."/>
            <person name="Joshi V."/>
            <person name="Fowler G."/>
            <person name="Nazareth L."/>
            <person name="Reid J."/>
            <person name="Worley K."/>
            <person name="Petrosino J."/>
            <person name="Highlander S."/>
            <person name="Gibbs R."/>
        </authorList>
    </citation>
    <scope>NUCLEOTIDE SEQUENCE [LARGE SCALE GENOMIC DNA]</scope>
    <source>
        <strain evidence="1 2">ATCC BAA-1200</strain>
    </source>
</reference>